<evidence type="ECO:0000313" key="2">
    <source>
        <dbReference type="EMBL" id="MEK7951634.1"/>
    </source>
</evidence>
<dbReference type="RefSeq" id="WP_341405279.1">
    <property type="nucleotide sequence ID" value="NZ_JBBUKT010000005.1"/>
</dbReference>
<evidence type="ECO:0000256" key="1">
    <source>
        <dbReference type="SAM" id="Phobius"/>
    </source>
</evidence>
<feature type="transmembrane region" description="Helical" evidence="1">
    <location>
        <begin position="113"/>
        <end position="133"/>
    </location>
</feature>
<protein>
    <recommendedName>
        <fullName evidence="4">DUF3592 domain-containing protein</fullName>
    </recommendedName>
</protein>
<keyword evidence="3" id="KW-1185">Reference proteome</keyword>
<accession>A0ABU9AXC6</accession>
<feature type="transmembrane region" description="Helical" evidence="1">
    <location>
        <begin position="12"/>
        <end position="28"/>
    </location>
</feature>
<dbReference type="EMBL" id="JBBUKT010000005">
    <property type="protein sequence ID" value="MEK7951634.1"/>
    <property type="molecule type" value="Genomic_DNA"/>
</dbReference>
<evidence type="ECO:0000313" key="3">
    <source>
        <dbReference type="Proteomes" id="UP001371305"/>
    </source>
</evidence>
<proteinExistence type="predicted"/>
<gene>
    <name evidence="2" type="ORF">WKV53_14045</name>
</gene>
<keyword evidence="1" id="KW-1133">Transmembrane helix</keyword>
<keyword evidence="1" id="KW-0812">Transmembrane</keyword>
<comment type="caution">
    <text evidence="2">The sequence shown here is derived from an EMBL/GenBank/DDBJ whole genome shotgun (WGS) entry which is preliminary data.</text>
</comment>
<dbReference type="Proteomes" id="UP001371305">
    <property type="component" value="Unassembled WGS sequence"/>
</dbReference>
<organism evidence="2 3">
    <name type="scientific">Luteolibacter soli</name>
    <dbReference type="NCBI Taxonomy" id="3135280"/>
    <lineage>
        <taxon>Bacteria</taxon>
        <taxon>Pseudomonadati</taxon>
        <taxon>Verrucomicrobiota</taxon>
        <taxon>Verrucomicrobiia</taxon>
        <taxon>Verrucomicrobiales</taxon>
        <taxon>Verrucomicrobiaceae</taxon>
        <taxon>Luteolibacter</taxon>
    </lineage>
</organism>
<reference evidence="2 3" key="1">
    <citation type="submission" date="2024-04" db="EMBL/GenBank/DDBJ databases">
        <title>Luteolibacter sp. isolated from soil.</title>
        <authorList>
            <person name="An J."/>
        </authorList>
    </citation>
    <scope>NUCLEOTIDE SEQUENCE [LARGE SCALE GENOMIC DNA]</scope>
    <source>
        <strain evidence="2 3">Y139</strain>
    </source>
</reference>
<sequence length="155" mass="17608">MKPAPALHRSRLLWLALPGLLFLLWAWLNALTNFSSIGITLGDHILDISDEGRSLHLQAITYAPGHWTAPGFYYDHYTLPARALPAEAQPLFPQALHHAHRISSGHVFHSLRIAWWLIILLYLALLLATLLWWQRRKTRLITHAPAPPSEQGEPI</sequence>
<name>A0ABU9AXC6_9BACT</name>
<evidence type="ECO:0008006" key="4">
    <source>
        <dbReference type="Google" id="ProtNLM"/>
    </source>
</evidence>
<keyword evidence="1" id="KW-0472">Membrane</keyword>